<evidence type="ECO:0000313" key="10">
    <source>
        <dbReference type="EMBL" id="KAG0147181.1"/>
    </source>
</evidence>
<sequence>MKAGLIGFSLFLITLFSSDAWAFSPFAKELRSRAGDRFAGGSRFQVRDGLFARQNASAILSAIPTSFNLAPVISVGRKVIPDANHPFIAPGPTDQRGGCPGLNLLANYGYLPRNGITSMTQLLYALEEGLGDTFSDWSVPFSLILIPMSPGLKMSIGGTDARTDGPLTFLLGRAPGLFSPETHNQYEIDGSLARDDAYFANGQTDRFNGSRWATWYRLAANKYNGTMPIAWNGDVRALQYTECRNSNPQCHWAVFGQLVFYLAQTFTSTVMPSAASNGFPGTPFSDSITQFFGIVKQSNGTFTRGFESLPHGPEGVWYRRTVPLTLAELAVTGLASLVSRELLFLASLFLDEHTTTSWISIVRGFFLLLLPFMKHFKAFPSSDQIMVNLDIGTVTQPIFLT</sequence>
<protein>
    <recommendedName>
        <fullName evidence="9">Heme haloperoxidase family profile domain-containing protein</fullName>
    </recommendedName>
</protein>
<keyword evidence="11" id="KW-1185">Reference proteome</keyword>
<evidence type="ECO:0000256" key="3">
    <source>
        <dbReference type="ARBA" id="ARBA00022617"/>
    </source>
</evidence>
<evidence type="ECO:0000256" key="5">
    <source>
        <dbReference type="ARBA" id="ARBA00023002"/>
    </source>
</evidence>
<keyword evidence="8" id="KW-0732">Signal</keyword>
<keyword evidence="3" id="KW-0349">Heme</keyword>
<dbReference type="PROSITE" id="PS51405">
    <property type="entry name" value="HEME_HALOPEROXIDASE"/>
    <property type="match status" value="1"/>
</dbReference>
<feature type="domain" description="Heme haloperoxidase family profile" evidence="9">
    <location>
        <begin position="83"/>
        <end position="331"/>
    </location>
</feature>
<evidence type="ECO:0000256" key="8">
    <source>
        <dbReference type="SAM" id="SignalP"/>
    </source>
</evidence>
<evidence type="ECO:0000313" key="11">
    <source>
        <dbReference type="Proteomes" id="UP000886653"/>
    </source>
</evidence>
<gene>
    <name evidence="10" type="ORF">CROQUDRAFT_62075</name>
</gene>
<dbReference type="InterPro" id="IPR000028">
    <property type="entry name" value="Chloroperoxidase"/>
</dbReference>
<evidence type="ECO:0000259" key="9">
    <source>
        <dbReference type="PROSITE" id="PS51405"/>
    </source>
</evidence>
<keyword evidence="6" id="KW-0408">Iron</keyword>
<organism evidence="10 11">
    <name type="scientific">Cronartium quercuum f. sp. fusiforme G11</name>
    <dbReference type="NCBI Taxonomy" id="708437"/>
    <lineage>
        <taxon>Eukaryota</taxon>
        <taxon>Fungi</taxon>
        <taxon>Dikarya</taxon>
        <taxon>Basidiomycota</taxon>
        <taxon>Pucciniomycotina</taxon>
        <taxon>Pucciniomycetes</taxon>
        <taxon>Pucciniales</taxon>
        <taxon>Coleosporiaceae</taxon>
        <taxon>Cronartium</taxon>
    </lineage>
</organism>
<evidence type="ECO:0000256" key="1">
    <source>
        <dbReference type="ARBA" id="ARBA00001970"/>
    </source>
</evidence>
<keyword evidence="4" id="KW-0479">Metal-binding</keyword>
<dbReference type="GO" id="GO:0004601">
    <property type="term" value="F:peroxidase activity"/>
    <property type="evidence" value="ECO:0007669"/>
    <property type="project" value="UniProtKB-KW"/>
</dbReference>
<dbReference type="Pfam" id="PF01328">
    <property type="entry name" value="Peroxidase_2"/>
    <property type="match status" value="1"/>
</dbReference>
<evidence type="ECO:0000256" key="7">
    <source>
        <dbReference type="ARBA" id="ARBA00025795"/>
    </source>
</evidence>
<dbReference type="Proteomes" id="UP000886653">
    <property type="component" value="Unassembled WGS sequence"/>
</dbReference>
<evidence type="ECO:0000256" key="4">
    <source>
        <dbReference type="ARBA" id="ARBA00022723"/>
    </source>
</evidence>
<dbReference type="EMBL" id="MU167251">
    <property type="protein sequence ID" value="KAG0147181.1"/>
    <property type="molecule type" value="Genomic_DNA"/>
</dbReference>
<dbReference type="PANTHER" id="PTHR33577">
    <property type="entry name" value="STERIGMATOCYSTIN BIOSYNTHESIS PEROXIDASE STCC-RELATED"/>
    <property type="match status" value="1"/>
</dbReference>
<dbReference type="PANTHER" id="PTHR33577:SF16">
    <property type="entry name" value="HEME HALOPEROXIDASE FAMILY PROFILE DOMAIN-CONTAINING PROTEIN"/>
    <property type="match status" value="1"/>
</dbReference>
<comment type="caution">
    <text evidence="10">The sequence shown here is derived from an EMBL/GenBank/DDBJ whole genome shotgun (WGS) entry which is preliminary data.</text>
</comment>
<accession>A0A9P6NPD2</accession>
<keyword evidence="5" id="KW-0560">Oxidoreductase</keyword>
<dbReference type="InterPro" id="IPR036851">
    <property type="entry name" value="Chloroperoxidase-like_sf"/>
</dbReference>
<dbReference type="Gene3D" id="1.10.489.10">
    <property type="entry name" value="Chloroperoxidase-like"/>
    <property type="match status" value="1"/>
</dbReference>
<reference evidence="10" key="1">
    <citation type="submission" date="2013-11" db="EMBL/GenBank/DDBJ databases">
        <title>Genome sequence of the fusiform rust pathogen reveals effectors for host alternation and coevolution with pine.</title>
        <authorList>
            <consortium name="DOE Joint Genome Institute"/>
            <person name="Smith K."/>
            <person name="Pendleton A."/>
            <person name="Kubisiak T."/>
            <person name="Anderson C."/>
            <person name="Salamov A."/>
            <person name="Aerts A."/>
            <person name="Riley R."/>
            <person name="Clum A."/>
            <person name="Lindquist E."/>
            <person name="Ence D."/>
            <person name="Campbell M."/>
            <person name="Kronenberg Z."/>
            <person name="Feau N."/>
            <person name="Dhillon B."/>
            <person name="Hamelin R."/>
            <person name="Burleigh J."/>
            <person name="Smith J."/>
            <person name="Yandell M."/>
            <person name="Nelson C."/>
            <person name="Grigoriev I."/>
            <person name="Davis J."/>
        </authorList>
    </citation>
    <scope>NUCLEOTIDE SEQUENCE</scope>
    <source>
        <strain evidence="10">G11</strain>
    </source>
</reference>
<comment type="cofactor">
    <cofactor evidence="1">
        <name>heme b</name>
        <dbReference type="ChEBI" id="CHEBI:60344"/>
    </cofactor>
</comment>
<feature type="signal peptide" evidence="8">
    <location>
        <begin position="1"/>
        <end position="22"/>
    </location>
</feature>
<comment type="similarity">
    <text evidence="7">Belongs to the chloroperoxidase family.</text>
</comment>
<keyword evidence="2" id="KW-0575">Peroxidase</keyword>
<dbReference type="AlphaFoldDB" id="A0A9P6NPD2"/>
<dbReference type="OrthoDB" id="407298at2759"/>
<proteinExistence type="inferred from homology"/>
<dbReference type="SUPFAM" id="SSF47571">
    <property type="entry name" value="Cloroperoxidase"/>
    <property type="match status" value="1"/>
</dbReference>
<evidence type="ECO:0000256" key="6">
    <source>
        <dbReference type="ARBA" id="ARBA00023004"/>
    </source>
</evidence>
<dbReference type="GO" id="GO:0046872">
    <property type="term" value="F:metal ion binding"/>
    <property type="evidence" value="ECO:0007669"/>
    <property type="project" value="UniProtKB-KW"/>
</dbReference>
<name>A0A9P6NPD2_9BASI</name>
<evidence type="ECO:0000256" key="2">
    <source>
        <dbReference type="ARBA" id="ARBA00022559"/>
    </source>
</evidence>
<feature type="chain" id="PRO_5040314393" description="Heme haloperoxidase family profile domain-containing protein" evidence="8">
    <location>
        <begin position="23"/>
        <end position="401"/>
    </location>
</feature>